<dbReference type="PANTHER" id="PTHR21299:SF1">
    <property type="entry name" value="PANTOATE--BETA-ALANINE LIGASE"/>
    <property type="match status" value="1"/>
</dbReference>
<reference evidence="9 10" key="1">
    <citation type="submission" date="2019-03" db="EMBL/GenBank/DDBJ databases">
        <title>Genomic Encyclopedia of Type Strains, Phase IV (KMG-IV): sequencing the most valuable type-strain genomes for metagenomic binning, comparative biology and taxonomic classification.</title>
        <authorList>
            <person name="Goeker M."/>
        </authorList>
    </citation>
    <scope>NUCLEOTIDE SEQUENCE [LARGE SCALE GENOMIC DNA]</scope>
    <source>
        <strain evidence="9 10">DSM 26377</strain>
    </source>
</reference>
<evidence type="ECO:0000313" key="10">
    <source>
        <dbReference type="Proteomes" id="UP000295341"/>
    </source>
</evidence>
<keyword evidence="5 8" id="KW-0547">Nucleotide-binding</keyword>
<dbReference type="GO" id="GO:0004592">
    <property type="term" value="F:pantoate-beta-alanine ligase activity"/>
    <property type="evidence" value="ECO:0007669"/>
    <property type="project" value="UniProtKB-UniRule"/>
</dbReference>
<dbReference type="InterPro" id="IPR014729">
    <property type="entry name" value="Rossmann-like_a/b/a_fold"/>
</dbReference>
<dbReference type="InterPro" id="IPR042176">
    <property type="entry name" value="Pantoate_ligase_C"/>
</dbReference>
<feature type="binding site" evidence="8">
    <location>
        <position position="155"/>
    </location>
    <ligand>
        <name>(R)-pantoate</name>
        <dbReference type="ChEBI" id="CHEBI:15980"/>
    </ligand>
</feature>
<evidence type="ECO:0000313" key="9">
    <source>
        <dbReference type="EMBL" id="TDU24410.1"/>
    </source>
</evidence>
<comment type="similarity">
    <text evidence="2 8">Belongs to the pantothenate synthetase family.</text>
</comment>
<gene>
    <name evidence="8" type="primary">panC</name>
    <name evidence="9" type="ORF">DFR24_4680</name>
</gene>
<dbReference type="Gene3D" id="3.30.1300.10">
    <property type="entry name" value="Pantoate-beta-alanine ligase, C-terminal domain"/>
    <property type="match status" value="1"/>
</dbReference>
<dbReference type="NCBIfam" id="TIGR00125">
    <property type="entry name" value="cyt_tran_rel"/>
    <property type="match status" value="1"/>
</dbReference>
<dbReference type="AlphaFoldDB" id="A0A4V3UR40"/>
<dbReference type="Proteomes" id="UP000295341">
    <property type="component" value="Unassembled WGS sequence"/>
</dbReference>
<feature type="binding site" evidence="8">
    <location>
        <position position="61"/>
    </location>
    <ligand>
        <name>(R)-pantoate</name>
        <dbReference type="ChEBI" id="CHEBI:15980"/>
    </ligand>
</feature>
<feature type="binding site" evidence="8">
    <location>
        <begin position="186"/>
        <end position="189"/>
    </location>
    <ligand>
        <name>ATP</name>
        <dbReference type="ChEBI" id="CHEBI:30616"/>
    </ligand>
</feature>
<dbReference type="SUPFAM" id="SSF52374">
    <property type="entry name" value="Nucleotidylyl transferase"/>
    <property type="match status" value="1"/>
</dbReference>
<dbReference type="CDD" id="cd00560">
    <property type="entry name" value="PanC"/>
    <property type="match status" value="1"/>
</dbReference>
<dbReference type="FunFam" id="3.40.50.620:FF:000013">
    <property type="entry name" value="Pantothenate synthetase"/>
    <property type="match status" value="1"/>
</dbReference>
<dbReference type="GO" id="GO:0005524">
    <property type="term" value="F:ATP binding"/>
    <property type="evidence" value="ECO:0007669"/>
    <property type="project" value="UniProtKB-KW"/>
</dbReference>
<protein>
    <recommendedName>
        <fullName evidence="8">Pantothenate synthetase</fullName>
        <shortName evidence="8">PS</shortName>
        <ecNumber evidence="8">6.3.2.1</ecNumber>
    </recommendedName>
    <alternativeName>
        <fullName evidence="8">Pantoate--beta-alanine ligase</fullName>
    </alternativeName>
    <alternativeName>
        <fullName evidence="8">Pantoate-activating enzyme</fullName>
    </alternativeName>
</protein>
<feature type="binding site" evidence="8">
    <location>
        <begin position="149"/>
        <end position="152"/>
    </location>
    <ligand>
        <name>ATP</name>
        <dbReference type="ChEBI" id="CHEBI:30616"/>
    </ligand>
</feature>
<feature type="binding site" evidence="8">
    <location>
        <begin position="30"/>
        <end position="37"/>
    </location>
    <ligand>
        <name>ATP</name>
        <dbReference type="ChEBI" id="CHEBI:30616"/>
    </ligand>
</feature>
<keyword evidence="4 8" id="KW-0566">Pantothenate biosynthesis</keyword>
<keyword evidence="6 8" id="KW-0067">ATP-binding</keyword>
<dbReference type="EC" id="6.3.2.1" evidence="8"/>
<keyword evidence="8" id="KW-0963">Cytoplasm</keyword>
<dbReference type="InterPro" id="IPR004821">
    <property type="entry name" value="Cyt_trans-like"/>
</dbReference>
<evidence type="ECO:0000256" key="4">
    <source>
        <dbReference type="ARBA" id="ARBA00022655"/>
    </source>
</evidence>
<dbReference type="Pfam" id="PF02569">
    <property type="entry name" value="Pantoate_ligase"/>
    <property type="match status" value="1"/>
</dbReference>
<comment type="subcellular location">
    <subcellularLocation>
        <location evidence="8">Cytoplasm</location>
    </subcellularLocation>
</comment>
<dbReference type="GO" id="GO:0015940">
    <property type="term" value="P:pantothenate biosynthetic process"/>
    <property type="evidence" value="ECO:0007669"/>
    <property type="project" value="UniProtKB-UniRule"/>
</dbReference>
<dbReference type="GO" id="GO:0005829">
    <property type="term" value="C:cytosol"/>
    <property type="evidence" value="ECO:0007669"/>
    <property type="project" value="TreeGrafter"/>
</dbReference>
<name>A0A4V3UR40_9GAMM</name>
<feature type="active site" description="Proton donor" evidence="8">
    <location>
        <position position="37"/>
    </location>
</feature>
<dbReference type="RefSeq" id="WP_133883819.1">
    <property type="nucleotide sequence ID" value="NZ_MWIN01000025.1"/>
</dbReference>
<evidence type="ECO:0000256" key="3">
    <source>
        <dbReference type="ARBA" id="ARBA00022598"/>
    </source>
</evidence>
<evidence type="ECO:0000256" key="8">
    <source>
        <dbReference type="HAMAP-Rule" id="MF_00158"/>
    </source>
</evidence>
<evidence type="ECO:0000256" key="1">
    <source>
        <dbReference type="ARBA" id="ARBA00004990"/>
    </source>
</evidence>
<dbReference type="OrthoDB" id="9773087at2"/>
<dbReference type="PANTHER" id="PTHR21299">
    <property type="entry name" value="CYTIDYLATE KINASE/PANTOATE-BETA-ALANINE LIGASE"/>
    <property type="match status" value="1"/>
</dbReference>
<keyword evidence="3 8" id="KW-0436">Ligase</keyword>
<comment type="function">
    <text evidence="8">Catalyzes the condensation of pantoate with beta-alanine in an ATP-dependent reaction via a pantoyl-adenylate intermediate.</text>
</comment>
<feature type="binding site" evidence="8">
    <location>
        <position position="178"/>
    </location>
    <ligand>
        <name>ATP</name>
        <dbReference type="ChEBI" id="CHEBI:30616"/>
    </ligand>
</feature>
<dbReference type="Gene3D" id="3.40.50.620">
    <property type="entry name" value="HUPs"/>
    <property type="match status" value="1"/>
</dbReference>
<organism evidence="9 10">
    <name type="scientific">Panacagrimonas perspica</name>
    <dbReference type="NCBI Taxonomy" id="381431"/>
    <lineage>
        <taxon>Bacteria</taxon>
        <taxon>Pseudomonadati</taxon>
        <taxon>Pseudomonadota</taxon>
        <taxon>Gammaproteobacteria</taxon>
        <taxon>Nevskiales</taxon>
        <taxon>Nevskiaceae</taxon>
        <taxon>Panacagrimonas</taxon>
    </lineage>
</organism>
<dbReference type="EMBL" id="SOBT01000012">
    <property type="protein sequence ID" value="TDU24410.1"/>
    <property type="molecule type" value="Genomic_DNA"/>
</dbReference>
<comment type="miscellaneous">
    <text evidence="8">The reaction proceeds by a bi uni uni bi ping pong mechanism.</text>
</comment>
<dbReference type="UniPathway" id="UPA00028">
    <property type="reaction ID" value="UER00005"/>
</dbReference>
<sequence length="281" mass="31153">MRTVHTVAELREQIAEWKRAGERVGLVPTMGNLHAGHLELVARARSLARRVVVSIFVNPLQFGPNEDFDRYPRTLPADAAKLDAAGCDLLFAPDVAQMYPQGRENLSTVSVPALNSLLDGEFRPGHFDGVATVVSILFNQVQPDLAVFGEKDWQQLQVVRRMVADLHLPLTIVGHPTARDTDGLALSSRNQYLSAEERALAPEIFRTLGGLSDSLKAGRRDFEALQREALQRLEGFGFKAQYVEIRAPDLSAATADGREWILLVAAFLGRTRLIDNRYLCL</sequence>
<keyword evidence="10" id="KW-1185">Reference proteome</keyword>
<comment type="pathway">
    <text evidence="1 8">Cofactor biosynthesis; (R)-pantothenate biosynthesis; (R)-pantothenate from (R)-pantoate and beta-alanine: step 1/1.</text>
</comment>
<dbReference type="NCBIfam" id="TIGR00018">
    <property type="entry name" value="panC"/>
    <property type="match status" value="1"/>
</dbReference>
<evidence type="ECO:0000256" key="2">
    <source>
        <dbReference type="ARBA" id="ARBA00009256"/>
    </source>
</evidence>
<comment type="subunit">
    <text evidence="8">Homodimer.</text>
</comment>
<dbReference type="HAMAP" id="MF_00158">
    <property type="entry name" value="PanC"/>
    <property type="match status" value="1"/>
</dbReference>
<comment type="caution">
    <text evidence="9">The sequence shown here is derived from an EMBL/GenBank/DDBJ whole genome shotgun (WGS) entry which is preliminary data.</text>
</comment>
<comment type="catalytic activity">
    <reaction evidence="7 8">
        <text>(R)-pantoate + beta-alanine + ATP = (R)-pantothenate + AMP + diphosphate + H(+)</text>
        <dbReference type="Rhea" id="RHEA:10912"/>
        <dbReference type="ChEBI" id="CHEBI:15378"/>
        <dbReference type="ChEBI" id="CHEBI:15980"/>
        <dbReference type="ChEBI" id="CHEBI:29032"/>
        <dbReference type="ChEBI" id="CHEBI:30616"/>
        <dbReference type="ChEBI" id="CHEBI:33019"/>
        <dbReference type="ChEBI" id="CHEBI:57966"/>
        <dbReference type="ChEBI" id="CHEBI:456215"/>
        <dbReference type="EC" id="6.3.2.1"/>
    </reaction>
</comment>
<feature type="binding site" evidence="8">
    <location>
        <position position="61"/>
    </location>
    <ligand>
        <name>beta-alanine</name>
        <dbReference type="ChEBI" id="CHEBI:57966"/>
    </ligand>
</feature>
<proteinExistence type="inferred from homology"/>
<accession>A0A4V3UR40</accession>
<evidence type="ECO:0000256" key="7">
    <source>
        <dbReference type="ARBA" id="ARBA00048258"/>
    </source>
</evidence>
<evidence type="ECO:0000256" key="6">
    <source>
        <dbReference type="ARBA" id="ARBA00022840"/>
    </source>
</evidence>
<dbReference type="InterPro" id="IPR003721">
    <property type="entry name" value="Pantoate_ligase"/>
</dbReference>
<evidence type="ECO:0000256" key="5">
    <source>
        <dbReference type="ARBA" id="ARBA00022741"/>
    </source>
</evidence>